<reference evidence="3 4" key="1">
    <citation type="submission" date="2019-12" db="EMBL/GenBank/DDBJ databases">
        <title>Hybrid Genome Assemblies of two High G+C Isolates from Undergraduate Microbiology Courses.</title>
        <authorList>
            <person name="Ne Ville C.J."/>
            <person name="Enright D."/>
            <person name="Hernandez I."/>
            <person name="Dodsworth J."/>
            <person name="Orwin P.M."/>
        </authorList>
    </citation>
    <scope>NUCLEOTIDE SEQUENCE [LARGE SCALE GENOMIC DNA]</scope>
    <source>
        <strain evidence="3 4">CSUSB</strain>
    </source>
</reference>
<organism evidence="3 4">
    <name type="scientific">Variovorax paradoxus</name>
    <dbReference type="NCBI Taxonomy" id="34073"/>
    <lineage>
        <taxon>Bacteria</taxon>
        <taxon>Pseudomonadati</taxon>
        <taxon>Pseudomonadota</taxon>
        <taxon>Betaproteobacteria</taxon>
        <taxon>Burkholderiales</taxon>
        <taxon>Comamonadaceae</taxon>
        <taxon>Variovorax</taxon>
    </lineage>
</organism>
<dbReference type="SUPFAM" id="SSF51735">
    <property type="entry name" value="NAD(P)-binding Rossmann-fold domains"/>
    <property type="match status" value="1"/>
</dbReference>
<dbReference type="OrthoDB" id="9771302at2"/>
<dbReference type="PANTHER" id="PTHR42748:SF3">
    <property type="entry name" value="BLL4366 PROTEIN"/>
    <property type="match status" value="1"/>
</dbReference>
<dbReference type="Gene3D" id="3.40.50.720">
    <property type="entry name" value="NAD(P)-binding Rossmann-like Domain"/>
    <property type="match status" value="1"/>
</dbReference>
<dbReference type="InterPro" id="IPR051164">
    <property type="entry name" value="NmrA-like_oxidored"/>
</dbReference>
<dbReference type="EMBL" id="CP046622">
    <property type="protein sequence ID" value="QGW83386.1"/>
    <property type="molecule type" value="Genomic_DNA"/>
</dbReference>
<keyword evidence="1" id="KW-0521">NADP</keyword>
<name>A0A6I6HKG3_VARPD</name>
<dbReference type="Pfam" id="PF13460">
    <property type="entry name" value="NAD_binding_10"/>
    <property type="match status" value="1"/>
</dbReference>
<dbReference type="RefSeq" id="WP_157614789.1">
    <property type="nucleotide sequence ID" value="NZ_CP046622.1"/>
</dbReference>
<gene>
    <name evidence="3" type="ORF">GOQ09_18170</name>
</gene>
<dbReference type="InterPro" id="IPR036291">
    <property type="entry name" value="NAD(P)-bd_dom_sf"/>
</dbReference>
<dbReference type="Proteomes" id="UP000425817">
    <property type="component" value="Chromosome"/>
</dbReference>
<protein>
    <submittedName>
        <fullName evidence="3">NAD(P)H-binding protein</fullName>
    </submittedName>
</protein>
<sequence length="250" mass="25875">MKIVIIGGSGLIGSKLAARLRDAGHQVVAASPSTGVDTLTGEGLKEALAGAQVVVDVANSPSFEDEAVLRFFETSGRNLLAAEAEAGVAHHIALSVVGTDRLLASGYFRAKQAQEDLIEASPVPYTIVQATQFFEFLGGIANAGGAGGEIRLSHALVQPIAAEDVAAALADIVNEPPAGGRVEIAGPEAVPLDDLVRRFLAATGDARQVVTDAEAAYFGVRLDDRSLTPAAGARLAPTGFEAWVRQRRKA</sequence>
<dbReference type="InterPro" id="IPR016040">
    <property type="entry name" value="NAD(P)-bd_dom"/>
</dbReference>
<proteinExistence type="predicted"/>
<evidence type="ECO:0000256" key="1">
    <source>
        <dbReference type="ARBA" id="ARBA00022857"/>
    </source>
</evidence>
<feature type="domain" description="NAD(P)-binding" evidence="2">
    <location>
        <begin position="7"/>
        <end position="176"/>
    </location>
</feature>
<evidence type="ECO:0000313" key="3">
    <source>
        <dbReference type="EMBL" id="QGW83386.1"/>
    </source>
</evidence>
<dbReference type="AlphaFoldDB" id="A0A6I6HKG3"/>
<evidence type="ECO:0000313" key="4">
    <source>
        <dbReference type="Proteomes" id="UP000425817"/>
    </source>
</evidence>
<dbReference type="PANTHER" id="PTHR42748">
    <property type="entry name" value="NITROGEN METABOLITE REPRESSION PROTEIN NMRA FAMILY MEMBER"/>
    <property type="match status" value="1"/>
</dbReference>
<accession>A0A6I6HKG3</accession>
<evidence type="ECO:0000259" key="2">
    <source>
        <dbReference type="Pfam" id="PF13460"/>
    </source>
</evidence>